<dbReference type="InterPro" id="IPR038488">
    <property type="entry name" value="Integrase_DNA-bd_sf"/>
</dbReference>
<dbReference type="Pfam" id="PF13356">
    <property type="entry name" value="Arm-DNA-bind_3"/>
    <property type="match status" value="1"/>
</dbReference>
<keyword evidence="2" id="KW-0229">DNA integration</keyword>
<dbReference type="GO" id="GO:0003677">
    <property type="term" value="F:DNA binding"/>
    <property type="evidence" value="ECO:0007669"/>
    <property type="project" value="UniProtKB-KW"/>
</dbReference>
<keyword evidence="3 6" id="KW-0238">DNA-binding</keyword>
<dbReference type="Gene3D" id="1.10.443.10">
    <property type="entry name" value="Intergrase catalytic core"/>
    <property type="match status" value="1"/>
</dbReference>
<dbReference type="PANTHER" id="PTHR30629">
    <property type="entry name" value="PROPHAGE INTEGRASE"/>
    <property type="match status" value="1"/>
</dbReference>
<evidence type="ECO:0000313" key="7">
    <source>
        <dbReference type="Proteomes" id="UP000682982"/>
    </source>
</evidence>
<feature type="domain" description="Tyr recombinase" evidence="5">
    <location>
        <begin position="222"/>
        <end position="401"/>
    </location>
</feature>
<evidence type="ECO:0000256" key="2">
    <source>
        <dbReference type="ARBA" id="ARBA00022908"/>
    </source>
</evidence>
<dbReference type="Gene3D" id="1.10.150.130">
    <property type="match status" value="1"/>
</dbReference>
<evidence type="ECO:0000313" key="6">
    <source>
        <dbReference type="EMBL" id="MBR7792539.1"/>
    </source>
</evidence>
<dbReference type="CDD" id="cd00801">
    <property type="entry name" value="INT_P4_C"/>
    <property type="match status" value="1"/>
</dbReference>
<protein>
    <submittedName>
        <fullName evidence="6">Integrase arm-type DNA-binding domain-containing protein</fullName>
    </submittedName>
</protein>
<keyword evidence="7" id="KW-1185">Reference proteome</keyword>
<dbReference type="InterPro" id="IPR002104">
    <property type="entry name" value="Integrase_catalytic"/>
</dbReference>
<comment type="caution">
    <text evidence="6">The sequence shown here is derived from an EMBL/GenBank/DDBJ whole genome shotgun (WGS) entry which is preliminary data.</text>
</comment>
<dbReference type="RefSeq" id="WP_212678558.1">
    <property type="nucleotide sequence ID" value="NZ_JAGSPK010000002.1"/>
</dbReference>
<dbReference type="EMBL" id="JAGSPK010000002">
    <property type="protein sequence ID" value="MBR7792539.1"/>
    <property type="molecule type" value="Genomic_DNA"/>
</dbReference>
<dbReference type="InterPro" id="IPR013762">
    <property type="entry name" value="Integrase-like_cat_sf"/>
</dbReference>
<evidence type="ECO:0000256" key="3">
    <source>
        <dbReference type="ARBA" id="ARBA00023125"/>
    </source>
</evidence>
<reference evidence="6 7" key="1">
    <citation type="submission" date="2021-04" db="EMBL/GenBank/DDBJ databases">
        <title>novel species isolated from subtropical streams in China.</title>
        <authorList>
            <person name="Lu H."/>
        </authorList>
    </citation>
    <scope>NUCLEOTIDE SEQUENCE [LARGE SCALE GENOMIC DNA]</scope>
    <source>
        <strain evidence="6 7">FT147W</strain>
    </source>
</reference>
<comment type="similarity">
    <text evidence="1">Belongs to the 'phage' integrase family.</text>
</comment>
<dbReference type="Pfam" id="PF22022">
    <property type="entry name" value="Phage_int_M"/>
    <property type="match status" value="1"/>
</dbReference>
<dbReference type="InterPro" id="IPR025166">
    <property type="entry name" value="Integrase_DNA_bind_dom"/>
</dbReference>
<evidence type="ECO:0000256" key="1">
    <source>
        <dbReference type="ARBA" id="ARBA00008857"/>
    </source>
</evidence>
<dbReference type="Gene3D" id="3.30.160.390">
    <property type="entry name" value="Integrase, DNA-binding domain"/>
    <property type="match status" value="1"/>
</dbReference>
<dbReference type="InterPro" id="IPR053876">
    <property type="entry name" value="Phage_int_M"/>
</dbReference>
<dbReference type="InterPro" id="IPR050808">
    <property type="entry name" value="Phage_Integrase"/>
</dbReference>
<proteinExistence type="inferred from homology"/>
<organism evidence="6 7">
    <name type="scientific">Undibacterium rivi</name>
    <dbReference type="NCBI Taxonomy" id="2828729"/>
    <lineage>
        <taxon>Bacteria</taxon>
        <taxon>Pseudomonadati</taxon>
        <taxon>Pseudomonadota</taxon>
        <taxon>Betaproteobacteria</taxon>
        <taxon>Burkholderiales</taxon>
        <taxon>Oxalobacteraceae</taxon>
        <taxon>Undibacterium</taxon>
    </lineage>
</organism>
<dbReference type="Proteomes" id="UP000682982">
    <property type="component" value="Unassembled WGS sequence"/>
</dbReference>
<dbReference type="Pfam" id="PF00589">
    <property type="entry name" value="Phage_integrase"/>
    <property type="match status" value="1"/>
</dbReference>
<dbReference type="SUPFAM" id="SSF56349">
    <property type="entry name" value="DNA breaking-rejoining enzymes"/>
    <property type="match status" value="1"/>
</dbReference>
<sequence length="422" mass="47443">MPKKIIPLTDIKAKSAAAKDAPYKLADGGGLYLMVGKDGSKLWRMDYRFNEKRLTLSFGKYPDVSLAVARAKRAEAKEQIASGIDPSDLRRSERVQVSQQKVAAKRDAEGLPVIDSFEAVAWEWFEAKIKPLSDSHRSRTTAYLKNDLIPYLGKLPMAEIKAPVLLECLRRIAVRKNNQGKTITETANRVREQMGQLWRFAIATGRAERDIAADLRGALEAHVQKNFSHITDPKLLGQLMRDVEGYGGAPVTVAALRLLPLVFVRPGEFRAARWQDIDLEAKEWRYFSPKTKIDHIVPLSEQVLTQLRALQPLTGMGEYVFGVRSGQRPLSEGTINQALKALGYSSDIIHPHGFRHTAATMLAEMGWDENTIDRQLSHVVQGVKGVYQKAKYIEDRRKMMQAWANYVDQLKRGATIIPLRTA</sequence>
<dbReference type="InterPro" id="IPR010998">
    <property type="entry name" value="Integrase_recombinase_N"/>
</dbReference>
<accession>A0ABS5H1G2</accession>
<gene>
    <name evidence="6" type="ORF">KDM87_07995</name>
</gene>
<dbReference type="PROSITE" id="PS51898">
    <property type="entry name" value="TYR_RECOMBINASE"/>
    <property type="match status" value="1"/>
</dbReference>
<name>A0ABS5H1G2_9BURK</name>
<evidence type="ECO:0000259" key="5">
    <source>
        <dbReference type="PROSITE" id="PS51898"/>
    </source>
</evidence>
<evidence type="ECO:0000256" key="4">
    <source>
        <dbReference type="ARBA" id="ARBA00023172"/>
    </source>
</evidence>
<keyword evidence="4" id="KW-0233">DNA recombination</keyword>
<dbReference type="InterPro" id="IPR011010">
    <property type="entry name" value="DNA_brk_join_enz"/>
</dbReference>
<dbReference type="PANTHER" id="PTHR30629:SF2">
    <property type="entry name" value="PROPHAGE INTEGRASE INTS-RELATED"/>
    <property type="match status" value="1"/>
</dbReference>